<accession>T1FH93</accession>
<evidence type="ECO:0000313" key="1">
    <source>
        <dbReference type="EMBL" id="ESN92104.1"/>
    </source>
</evidence>
<dbReference type="CTD" id="20208192"/>
<dbReference type="GeneID" id="20208192"/>
<proteinExistence type="predicted"/>
<protein>
    <submittedName>
        <fullName evidence="1 2">Uncharacterized protein</fullName>
    </submittedName>
</protein>
<dbReference type="EnsemblMetazoa" id="HelroT181721">
    <property type="protein sequence ID" value="HelroP181721"/>
    <property type="gene ID" value="HelroG181721"/>
</dbReference>
<dbReference type="EMBL" id="KB097667">
    <property type="protein sequence ID" value="ESN92104.1"/>
    <property type="molecule type" value="Genomic_DNA"/>
</dbReference>
<dbReference type="EMBL" id="AMQM01007784">
    <property type="status" value="NOT_ANNOTATED_CDS"/>
    <property type="molecule type" value="Genomic_DNA"/>
</dbReference>
<evidence type="ECO:0000313" key="2">
    <source>
        <dbReference type="EnsemblMetazoa" id="HelroP181721"/>
    </source>
</evidence>
<dbReference type="Proteomes" id="UP000015101">
    <property type="component" value="Unassembled WGS sequence"/>
</dbReference>
<reference evidence="2" key="3">
    <citation type="submission" date="2015-06" db="UniProtKB">
        <authorList>
            <consortium name="EnsemblMetazoa"/>
        </authorList>
    </citation>
    <scope>IDENTIFICATION</scope>
</reference>
<dbReference type="AlphaFoldDB" id="T1FH93"/>
<reference evidence="3" key="1">
    <citation type="submission" date="2012-12" db="EMBL/GenBank/DDBJ databases">
        <authorList>
            <person name="Hellsten U."/>
            <person name="Grimwood J."/>
            <person name="Chapman J.A."/>
            <person name="Shapiro H."/>
            <person name="Aerts A."/>
            <person name="Otillar R.P."/>
            <person name="Terry A.Y."/>
            <person name="Boore J.L."/>
            <person name="Simakov O."/>
            <person name="Marletaz F."/>
            <person name="Cho S.-J."/>
            <person name="Edsinger-Gonzales E."/>
            <person name="Havlak P."/>
            <person name="Kuo D.-H."/>
            <person name="Larsson T."/>
            <person name="Lv J."/>
            <person name="Arendt D."/>
            <person name="Savage R."/>
            <person name="Osoegawa K."/>
            <person name="de Jong P."/>
            <person name="Lindberg D.R."/>
            <person name="Seaver E.C."/>
            <person name="Weisblat D.A."/>
            <person name="Putnam N.H."/>
            <person name="Grigoriev I.V."/>
            <person name="Rokhsar D.S."/>
        </authorList>
    </citation>
    <scope>NUCLEOTIDE SEQUENCE</scope>
</reference>
<dbReference type="InParanoid" id="T1FH93"/>
<evidence type="ECO:0000313" key="3">
    <source>
        <dbReference type="Proteomes" id="UP000015101"/>
    </source>
</evidence>
<organism evidence="2 3">
    <name type="scientific">Helobdella robusta</name>
    <name type="common">Californian leech</name>
    <dbReference type="NCBI Taxonomy" id="6412"/>
    <lineage>
        <taxon>Eukaryota</taxon>
        <taxon>Metazoa</taxon>
        <taxon>Spiralia</taxon>
        <taxon>Lophotrochozoa</taxon>
        <taxon>Annelida</taxon>
        <taxon>Clitellata</taxon>
        <taxon>Hirudinea</taxon>
        <taxon>Rhynchobdellida</taxon>
        <taxon>Glossiphoniidae</taxon>
        <taxon>Helobdella</taxon>
    </lineage>
</organism>
<gene>
    <name evidence="2" type="primary">20208192</name>
    <name evidence="1" type="ORF">HELRODRAFT_181721</name>
</gene>
<keyword evidence="3" id="KW-1185">Reference proteome</keyword>
<dbReference type="OrthoDB" id="1045822at2759"/>
<sequence length="278" mass="30836">MNSTPERPTIHQGSLNNLGRTVNAIKTNYNKVLPMVTDTAENISGLGAPTPINNNFSPVNIALSGTPVGTVMDVEHNIKNNYNNNYSTNNYEGVNYNRDDRGHTSYGNYGGPPMTAGGLYPVGQLNEVARSATAPAYEDNINNNMNVISYENDFYNNNSHSNRNINNFQPSNNVSIIDRQPVAATTTKTLFNNNHNNSTYATKNCRCPCCERYKRNGFSHINYNNGKICEIGVPDCVGVFRIAKDGTIMKDICAMFFCTPCAIHQMYRELNHVNSKNV</sequence>
<reference evidence="1 3" key="2">
    <citation type="journal article" date="2013" name="Nature">
        <title>Insights into bilaterian evolution from three spiralian genomes.</title>
        <authorList>
            <person name="Simakov O."/>
            <person name="Marletaz F."/>
            <person name="Cho S.J."/>
            <person name="Edsinger-Gonzales E."/>
            <person name="Havlak P."/>
            <person name="Hellsten U."/>
            <person name="Kuo D.H."/>
            <person name="Larsson T."/>
            <person name="Lv J."/>
            <person name="Arendt D."/>
            <person name="Savage R."/>
            <person name="Osoegawa K."/>
            <person name="de Jong P."/>
            <person name="Grimwood J."/>
            <person name="Chapman J.A."/>
            <person name="Shapiro H."/>
            <person name="Aerts A."/>
            <person name="Otillar R.P."/>
            <person name="Terry A.Y."/>
            <person name="Boore J.L."/>
            <person name="Grigoriev I.V."/>
            <person name="Lindberg D.R."/>
            <person name="Seaver E.C."/>
            <person name="Weisblat D.A."/>
            <person name="Putnam N.H."/>
            <person name="Rokhsar D.S."/>
        </authorList>
    </citation>
    <scope>NUCLEOTIDE SEQUENCE</scope>
</reference>
<dbReference type="HOGENOM" id="CLU_1002138_0_0_1"/>
<dbReference type="RefSeq" id="XP_009029761.1">
    <property type="nucleotide sequence ID" value="XM_009031513.1"/>
</dbReference>
<name>T1FH93_HELRO</name>
<dbReference type="KEGG" id="hro:HELRODRAFT_181721"/>